<evidence type="ECO:0000259" key="1">
    <source>
        <dbReference type="Pfam" id="PF20714"/>
    </source>
</evidence>
<feature type="non-terminal residue" evidence="2">
    <location>
        <position position="1"/>
    </location>
</feature>
<accession>A0A6L3XTQ7</accession>
<proteinExistence type="predicted"/>
<reference evidence="2 3" key="1">
    <citation type="submission" date="2019-09" db="EMBL/GenBank/DDBJ databases">
        <title>Reversal of blaTEM antimicrobial resistance by CRISPR-Cas9 in clinical E. coli and other Enterobacteriaceae strains.</title>
        <authorList>
            <person name="Tagliaferri T."/>
            <person name="Guimaraes N."/>
            <person name="Pereira M."/>
            <person name="Felicori L."/>
            <person name="Horz H.-P."/>
            <person name="Santos S."/>
            <person name="Mendes T."/>
        </authorList>
    </citation>
    <scope>NUCLEOTIDE SEQUENCE [LARGE SCALE GENOMIC DNA]</scope>
    <source>
        <strain evidence="2 3">E2_blaTEM_MG</strain>
    </source>
</reference>
<dbReference type="EMBL" id="WBSZ01000594">
    <property type="protein sequence ID" value="KAB2515954.1"/>
    <property type="molecule type" value="Genomic_DNA"/>
</dbReference>
<protein>
    <submittedName>
        <fullName evidence="2">Response regulator</fullName>
    </submittedName>
</protein>
<evidence type="ECO:0000313" key="2">
    <source>
        <dbReference type="EMBL" id="KAB2515954.1"/>
    </source>
</evidence>
<sequence length="45" mass="5243">VSETGLSKTTTRRYLEHCVEVGFLTVEMLYGKIGHPRRMYRRAEA</sequence>
<gene>
    <name evidence="2" type="ORF">F9C29_16640</name>
</gene>
<dbReference type="AlphaFoldDB" id="A0A6L3XTQ7"/>
<name>A0A6L3XTQ7_9ENTR</name>
<evidence type="ECO:0000313" key="3">
    <source>
        <dbReference type="Proteomes" id="UP000476281"/>
    </source>
</evidence>
<dbReference type="Pfam" id="PF20714">
    <property type="entry name" value="HTH_64"/>
    <property type="match status" value="1"/>
</dbReference>
<feature type="domain" description="Transcriptional regulatory protein DpiA-like helix-turn-helix" evidence="1">
    <location>
        <begin position="6"/>
        <end position="41"/>
    </location>
</feature>
<organism evidence="2 3">
    <name type="scientific">Enterobacter hormaechei</name>
    <dbReference type="NCBI Taxonomy" id="158836"/>
    <lineage>
        <taxon>Bacteria</taxon>
        <taxon>Pseudomonadati</taxon>
        <taxon>Pseudomonadota</taxon>
        <taxon>Gammaproteobacteria</taxon>
        <taxon>Enterobacterales</taxon>
        <taxon>Enterobacteriaceae</taxon>
        <taxon>Enterobacter</taxon>
        <taxon>Enterobacter cloacae complex</taxon>
    </lineage>
</organism>
<comment type="caution">
    <text evidence="2">The sequence shown here is derived from an EMBL/GenBank/DDBJ whole genome shotgun (WGS) entry which is preliminary data.</text>
</comment>
<dbReference type="InterPro" id="IPR048714">
    <property type="entry name" value="DpiA-like_HTH"/>
</dbReference>
<dbReference type="Proteomes" id="UP000476281">
    <property type="component" value="Unassembled WGS sequence"/>
</dbReference>